<dbReference type="InterPro" id="IPR037185">
    <property type="entry name" value="EmrE-like"/>
</dbReference>
<dbReference type="AlphaFoldDB" id="A0A2V3IH37"/>
<feature type="transmembrane region" description="Helical" evidence="5">
    <location>
        <begin position="65"/>
        <end position="85"/>
    </location>
</feature>
<evidence type="ECO:0000256" key="4">
    <source>
        <dbReference type="ARBA" id="ARBA00023136"/>
    </source>
</evidence>
<keyword evidence="3 5" id="KW-1133">Transmembrane helix</keyword>
<dbReference type="OrthoDB" id="18894at2759"/>
<name>A0A2V3IH37_9FLOR</name>
<keyword evidence="4 5" id="KW-0472">Membrane</keyword>
<feature type="transmembrane region" description="Helical" evidence="5">
    <location>
        <begin position="247"/>
        <end position="267"/>
    </location>
</feature>
<evidence type="ECO:0000313" key="7">
    <source>
        <dbReference type="EMBL" id="PXF41333.1"/>
    </source>
</evidence>
<evidence type="ECO:0000256" key="1">
    <source>
        <dbReference type="ARBA" id="ARBA00004141"/>
    </source>
</evidence>
<gene>
    <name evidence="7" type="ORF">BWQ96_08948</name>
</gene>
<feature type="transmembrane region" description="Helical" evidence="5">
    <location>
        <begin position="124"/>
        <end position="145"/>
    </location>
</feature>
<reference evidence="7 8" key="1">
    <citation type="journal article" date="2018" name="Mol. Biol. Evol.">
        <title>Analysis of the draft genome of the red seaweed Gracilariopsis chorda provides insights into genome size evolution in Rhodophyta.</title>
        <authorList>
            <person name="Lee J."/>
            <person name="Yang E.C."/>
            <person name="Graf L."/>
            <person name="Yang J.H."/>
            <person name="Qiu H."/>
            <person name="Zel Zion U."/>
            <person name="Chan C.X."/>
            <person name="Stephens T.G."/>
            <person name="Weber A.P.M."/>
            <person name="Boo G.H."/>
            <person name="Boo S.M."/>
            <person name="Kim K.M."/>
            <person name="Shin Y."/>
            <person name="Jung M."/>
            <person name="Lee S.J."/>
            <person name="Yim H.S."/>
            <person name="Lee J.H."/>
            <person name="Bhattacharya D."/>
            <person name="Yoon H.S."/>
        </authorList>
    </citation>
    <scope>NUCLEOTIDE SEQUENCE [LARGE SCALE GENOMIC DNA]</scope>
    <source>
        <strain evidence="7 8">SKKU-2015</strain>
        <tissue evidence="7">Whole body</tissue>
    </source>
</reference>
<comment type="caution">
    <text evidence="7">The sequence shown here is derived from an EMBL/GenBank/DDBJ whole genome shotgun (WGS) entry which is preliminary data.</text>
</comment>
<evidence type="ECO:0000256" key="3">
    <source>
        <dbReference type="ARBA" id="ARBA00022989"/>
    </source>
</evidence>
<organism evidence="7 8">
    <name type="scientific">Gracilariopsis chorda</name>
    <dbReference type="NCBI Taxonomy" id="448386"/>
    <lineage>
        <taxon>Eukaryota</taxon>
        <taxon>Rhodophyta</taxon>
        <taxon>Florideophyceae</taxon>
        <taxon>Rhodymeniophycidae</taxon>
        <taxon>Gracilariales</taxon>
        <taxon>Gracilariaceae</taxon>
        <taxon>Gracilariopsis</taxon>
    </lineage>
</organism>
<dbReference type="SUPFAM" id="SSF103481">
    <property type="entry name" value="Multidrug resistance efflux transporter EmrE"/>
    <property type="match status" value="1"/>
</dbReference>
<keyword evidence="2 5" id="KW-0812">Transmembrane</keyword>
<dbReference type="InterPro" id="IPR004853">
    <property type="entry name" value="Sugar_P_trans_dom"/>
</dbReference>
<feature type="transmembrane region" description="Helical" evidence="5">
    <location>
        <begin position="183"/>
        <end position="204"/>
    </location>
</feature>
<dbReference type="Proteomes" id="UP000247409">
    <property type="component" value="Unassembled WGS sequence"/>
</dbReference>
<comment type="subcellular location">
    <subcellularLocation>
        <location evidence="1">Membrane</location>
        <topology evidence="1">Multi-pass membrane protein</topology>
    </subcellularLocation>
</comment>
<feature type="transmembrane region" description="Helical" evidence="5">
    <location>
        <begin position="97"/>
        <end position="118"/>
    </location>
</feature>
<feature type="transmembrane region" description="Helical" evidence="5">
    <location>
        <begin position="304"/>
        <end position="325"/>
    </location>
</feature>
<proteinExistence type="predicted"/>
<evidence type="ECO:0000313" key="8">
    <source>
        <dbReference type="Proteomes" id="UP000247409"/>
    </source>
</evidence>
<evidence type="ECO:0000256" key="2">
    <source>
        <dbReference type="ARBA" id="ARBA00022692"/>
    </source>
</evidence>
<feature type="transmembrane region" description="Helical" evidence="5">
    <location>
        <begin position="273"/>
        <end position="292"/>
    </location>
</feature>
<accession>A0A2V3IH37</accession>
<keyword evidence="8" id="KW-1185">Reference proteome</keyword>
<evidence type="ECO:0000256" key="5">
    <source>
        <dbReference type="SAM" id="Phobius"/>
    </source>
</evidence>
<dbReference type="Pfam" id="PF03151">
    <property type="entry name" value="TPT"/>
    <property type="match status" value="1"/>
</dbReference>
<dbReference type="GO" id="GO:0016020">
    <property type="term" value="C:membrane"/>
    <property type="evidence" value="ECO:0007669"/>
    <property type="project" value="UniProtKB-SubCell"/>
</dbReference>
<feature type="transmembrane region" description="Helical" evidence="5">
    <location>
        <begin position="152"/>
        <end position="171"/>
    </location>
</feature>
<sequence length="370" mass="40446">MHFAMLWRRLVSMISENRYTHFARVNRNLWIILLVTCWFGSSSLAVLTTKALFSGAALRLPRFPFGLTLTATNNVVASLLAAIVSDGTRDHDVNSNVVQIASVIGAATAVEIGLSNIALNLLTVSFSTVLKGMAPFFVLGWGLALKMHSLHFGTVLSLLAMVVGLSLVVAGQGEDASPVPSRFFQAGLLAQMLSAVFSGFRWMLTQIFIKGEPILNERIKALLMLRPLSRGLSAVETVKLVSPFTCFWVLPFALFLEGTSVFAWVHGASFEEGVKLLVVLITIGVSVYVLLWSEYELVRLTSSLTVSAGFVLKEVLTVFAGGVIFRDRLSFLTYAGFIIVQGGVLVYGVQRHKTLEERIPTELTSDDNRV</sequence>
<dbReference type="EMBL" id="NBIV01000221">
    <property type="protein sequence ID" value="PXF41333.1"/>
    <property type="molecule type" value="Genomic_DNA"/>
</dbReference>
<feature type="domain" description="Sugar phosphate transporter" evidence="6">
    <location>
        <begin position="31"/>
        <end position="347"/>
    </location>
</feature>
<feature type="transmembrane region" description="Helical" evidence="5">
    <location>
        <begin position="331"/>
        <end position="349"/>
    </location>
</feature>
<dbReference type="InterPro" id="IPR050186">
    <property type="entry name" value="TPT_transporter"/>
</dbReference>
<protein>
    <submittedName>
        <fullName evidence="7">Putative sugar phosphate/phosphate translocator</fullName>
    </submittedName>
</protein>
<evidence type="ECO:0000259" key="6">
    <source>
        <dbReference type="Pfam" id="PF03151"/>
    </source>
</evidence>
<dbReference type="PANTHER" id="PTHR11132">
    <property type="entry name" value="SOLUTE CARRIER FAMILY 35"/>
    <property type="match status" value="1"/>
</dbReference>